<accession>A0A2K3KLY9</accession>
<evidence type="ECO:0000313" key="3">
    <source>
        <dbReference type="Proteomes" id="UP000236291"/>
    </source>
</evidence>
<dbReference type="AlphaFoldDB" id="A0A2K3KLY9"/>
<reference evidence="2 3" key="2">
    <citation type="journal article" date="2017" name="Front. Plant Sci.">
        <title>Gene Classification and Mining of Molecular Markers Useful in Red Clover (Trifolium pratense) Breeding.</title>
        <authorList>
            <person name="Istvanek J."/>
            <person name="Dluhosova J."/>
            <person name="Dluhos P."/>
            <person name="Patkova L."/>
            <person name="Nedelnik J."/>
            <person name="Repkova J."/>
        </authorList>
    </citation>
    <scope>NUCLEOTIDE SEQUENCE [LARGE SCALE GENOMIC DNA]</scope>
    <source>
        <strain evidence="3">cv. Tatra</strain>
        <tissue evidence="2">Young leaves</tissue>
    </source>
</reference>
<organism evidence="2 3">
    <name type="scientific">Trifolium pratense</name>
    <name type="common">Red clover</name>
    <dbReference type="NCBI Taxonomy" id="57577"/>
    <lineage>
        <taxon>Eukaryota</taxon>
        <taxon>Viridiplantae</taxon>
        <taxon>Streptophyta</taxon>
        <taxon>Embryophyta</taxon>
        <taxon>Tracheophyta</taxon>
        <taxon>Spermatophyta</taxon>
        <taxon>Magnoliopsida</taxon>
        <taxon>eudicotyledons</taxon>
        <taxon>Gunneridae</taxon>
        <taxon>Pentapetalae</taxon>
        <taxon>rosids</taxon>
        <taxon>fabids</taxon>
        <taxon>Fabales</taxon>
        <taxon>Fabaceae</taxon>
        <taxon>Papilionoideae</taxon>
        <taxon>50 kb inversion clade</taxon>
        <taxon>NPAAA clade</taxon>
        <taxon>Hologalegina</taxon>
        <taxon>IRL clade</taxon>
        <taxon>Trifolieae</taxon>
        <taxon>Trifolium</taxon>
    </lineage>
</organism>
<evidence type="ECO:0000256" key="1">
    <source>
        <dbReference type="SAM" id="Phobius"/>
    </source>
</evidence>
<keyword evidence="1" id="KW-0472">Membrane</keyword>
<reference evidence="2 3" key="1">
    <citation type="journal article" date="2014" name="Am. J. Bot.">
        <title>Genome assembly and annotation for red clover (Trifolium pratense; Fabaceae).</title>
        <authorList>
            <person name="Istvanek J."/>
            <person name="Jaros M."/>
            <person name="Krenek A."/>
            <person name="Repkova J."/>
        </authorList>
    </citation>
    <scope>NUCLEOTIDE SEQUENCE [LARGE SCALE GENOMIC DNA]</scope>
    <source>
        <strain evidence="3">cv. Tatra</strain>
        <tissue evidence="2">Young leaves</tissue>
    </source>
</reference>
<comment type="caution">
    <text evidence="2">The sequence shown here is derived from an EMBL/GenBank/DDBJ whole genome shotgun (WGS) entry which is preliminary data.</text>
</comment>
<sequence>VPSLLLLQLALVGIMALLPLSLRKMLRRLLKNSMGLCMAGTNAP</sequence>
<proteinExistence type="predicted"/>
<gene>
    <name evidence="2" type="ORF">L195_g063465</name>
</gene>
<protein>
    <submittedName>
        <fullName evidence="2">Uncharacterized protein</fullName>
    </submittedName>
</protein>
<dbReference type="Proteomes" id="UP000236291">
    <property type="component" value="Unassembled WGS sequence"/>
</dbReference>
<feature type="non-terminal residue" evidence="2">
    <location>
        <position position="1"/>
    </location>
</feature>
<feature type="transmembrane region" description="Helical" evidence="1">
    <location>
        <begin position="6"/>
        <end position="22"/>
    </location>
</feature>
<name>A0A2K3KLY9_TRIPR</name>
<evidence type="ECO:0000313" key="2">
    <source>
        <dbReference type="EMBL" id="PNX67328.1"/>
    </source>
</evidence>
<keyword evidence="1" id="KW-0812">Transmembrane</keyword>
<dbReference type="EMBL" id="ASHM01207673">
    <property type="protein sequence ID" value="PNX67328.1"/>
    <property type="molecule type" value="Genomic_DNA"/>
</dbReference>
<keyword evidence="1" id="KW-1133">Transmembrane helix</keyword>